<evidence type="ECO:0000313" key="1">
    <source>
        <dbReference type="EMBL" id="CAB0010789.1"/>
    </source>
</evidence>
<protein>
    <submittedName>
        <fullName evidence="1">Uncharacterized protein</fullName>
    </submittedName>
</protein>
<dbReference type="EMBL" id="CADCXU010023269">
    <property type="protein sequence ID" value="CAB0010789.1"/>
    <property type="molecule type" value="Genomic_DNA"/>
</dbReference>
<keyword evidence="2" id="KW-1185">Reference proteome</keyword>
<name>A0A6H5H125_9HEMI</name>
<dbReference type="AlphaFoldDB" id="A0A6H5H125"/>
<dbReference type="Proteomes" id="UP000479000">
    <property type="component" value="Unassembled WGS sequence"/>
</dbReference>
<reference evidence="1 2" key="1">
    <citation type="submission" date="2020-02" db="EMBL/GenBank/DDBJ databases">
        <authorList>
            <person name="Ferguson B K."/>
        </authorList>
    </citation>
    <scope>NUCLEOTIDE SEQUENCE [LARGE SCALE GENOMIC DNA]</scope>
</reference>
<evidence type="ECO:0000313" key="2">
    <source>
        <dbReference type="Proteomes" id="UP000479000"/>
    </source>
</evidence>
<sequence>MVLVASPRVRYETLARARSKGEKKGGIWRGGRHRMNRKGLTSVPWNVHGSRCEHLFSQSRGAHERPKAQRFPKTTPCSLLHLTQLLLTLFNT</sequence>
<accession>A0A6H5H125</accession>
<proteinExistence type="predicted"/>
<organism evidence="1 2">
    <name type="scientific">Nesidiocoris tenuis</name>
    <dbReference type="NCBI Taxonomy" id="355587"/>
    <lineage>
        <taxon>Eukaryota</taxon>
        <taxon>Metazoa</taxon>
        <taxon>Ecdysozoa</taxon>
        <taxon>Arthropoda</taxon>
        <taxon>Hexapoda</taxon>
        <taxon>Insecta</taxon>
        <taxon>Pterygota</taxon>
        <taxon>Neoptera</taxon>
        <taxon>Paraneoptera</taxon>
        <taxon>Hemiptera</taxon>
        <taxon>Heteroptera</taxon>
        <taxon>Panheteroptera</taxon>
        <taxon>Cimicomorpha</taxon>
        <taxon>Miridae</taxon>
        <taxon>Dicyphina</taxon>
        <taxon>Nesidiocoris</taxon>
    </lineage>
</organism>
<gene>
    <name evidence="1" type="ORF">NTEN_LOCUS15791</name>
</gene>